<dbReference type="InterPro" id="IPR036909">
    <property type="entry name" value="Cyt_c-like_dom_sf"/>
</dbReference>
<dbReference type="PANTHER" id="PTHR37823:SF4">
    <property type="entry name" value="MENAQUINOL-CYTOCHROME C REDUCTASE CYTOCHROME B_C SUBUNIT"/>
    <property type="match status" value="1"/>
</dbReference>
<dbReference type="SUPFAM" id="SSF46626">
    <property type="entry name" value="Cytochrome c"/>
    <property type="match status" value="1"/>
</dbReference>
<dbReference type="InterPro" id="IPR009056">
    <property type="entry name" value="Cyt_c-like_dom"/>
</dbReference>
<keyword evidence="4" id="KW-0249">Electron transport</keyword>
<keyword evidence="5 6" id="KW-0408">Iron</keyword>
<evidence type="ECO:0000256" key="5">
    <source>
        <dbReference type="ARBA" id="ARBA00023004"/>
    </source>
</evidence>
<protein>
    <recommendedName>
        <fullName evidence="7">Cytochrome c domain-containing protein</fullName>
    </recommendedName>
</protein>
<dbReference type="GO" id="GO:0020037">
    <property type="term" value="F:heme binding"/>
    <property type="evidence" value="ECO:0007669"/>
    <property type="project" value="InterPro"/>
</dbReference>
<dbReference type="Proteomes" id="UP000215059">
    <property type="component" value="Unassembled WGS sequence"/>
</dbReference>
<comment type="caution">
    <text evidence="8">The sequence shown here is derived from an EMBL/GenBank/DDBJ whole genome shotgun (WGS) entry which is preliminary data.</text>
</comment>
<reference evidence="8 9" key="1">
    <citation type="submission" date="2017-07" db="EMBL/GenBank/DDBJ databases">
        <title>Fictibacillus sp. nov. GDSW-R2A3 Genome sequencing and assembly.</title>
        <authorList>
            <person name="Mayilraj S."/>
        </authorList>
    </citation>
    <scope>NUCLEOTIDE SEQUENCE [LARGE SCALE GENOMIC DNA]</scope>
    <source>
        <strain evidence="8 9">GDSW-R2A3</strain>
    </source>
</reference>
<dbReference type="EMBL" id="NOII01000013">
    <property type="protein sequence ID" value="OYD56409.1"/>
    <property type="molecule type" value="Genomic_DNA"/>
</dbReference>
<evidence type="ECO:0000256" key="2">
    <source>
        <dbReference type="ARBA" id="ARBA00022617"/>
    </source>
</evidence>
<dbReference type="Pfam" id="PF13442">
    <property type="entry name" value="Cytochrome_CBB3"/>
    <property type="match status" value="1"/>
</dbReference>
<dbReference type="Gene3D" id="1.10.760.10">
    <property type="entry name" value="Cytochrome c-like domain"/>
    <property type="match status" value="1"/>
</dbReference>
<evidence type="ECO:0000256" key="1">
    <source>
        <dbReference type="ARBA" id="ARBA00022448"/>
    </source>
</evidence>
<dbReference type="AlphaFoldDB" id="A0A235F583"/>
<dbReference type="InterPro" id="IPR051811">
    <property type="entry name" value="Cytochrome_c550/c551-like"/>
</dbReference>
<evidence type="ECO:0000256" key="4">
    <source>
        <dbReference type="ARBA" id="ARBA00022982"/>
    </source>
</evidence>
<feature type="domain" description="Cytochrome c" evidence="7">
    <location>
        <begin position="41"/>
        <end position="114"/>
    </location>
</feature>
<sequence>MLYEILQQGGILLLKKTILTLGLILSVAGCSSGDKEESSGRDSAGAEAIYKQNCASCHGQNLEGSSGPALKEVGKEYSKDEILEQIKDGGGGMPAGLIGGKEAENVASWLSDKK</sequence>
<keyword evidence="3 6" id="KW-0479">Metal-binding</keyword>
<evidence type="ECO:0000259" key="7">
    <source>
        <dbReference type="PROSITE" id="PS51007"/>
    </source>
</evidence>
<dbReference type="GO" id="GO:0046872">
    <property type="term" value="F:metal ion binding"/>
    <property type="evidence" value="ECO:0007669"/>
    <property type="project" value="UniProtKB-KW"/>
</dbReference>
<dbReference type="PROSITE" id="PS51007">
    <property type="entry name" value="CYTC"/>
    <property type="match status" value="1"/>
</dbReference>
<keyword evidence="9" id="KW-1185">Reference proteome</keyword>
<evidence type="ECO:0000256" key="6">
    <source>
        <dbReference type="PROSITE-ProRule" id="PRU00433"/>
    </source>
</evidence>
<accession>A0A235F583</accession>
<proteinExistence type="predicted"/>
<organism evidence="8 9">
    <name type="scientific">Fictibacillus aquaticus</name>
    <dbReference type="NCBI Taxonomy" id="2021314"/>
    <lineage>
        <taxon>Bacteria</taxon>
        <taxon>Bacillati</taxon>
        <taxon>Bacillota</taxon>
        <taxon>Bacilli</taxon>
        <taxon>Bacillales</taxon>
        <taxon>Fictibacillaceae</taxon>
        <taxon>Fictibacillus</taxon>
    </lineage>
</organism>
<dbReference type="GO" id="GO:0009055">
    <property type="term" value="F:electron transfer activity"/>
    <property type="evidence" value="ECO:0007669"/>
    <property type="project" value="InterPro"/>
</dbReference>
<dbReference type="OrthoDB" id="7933886at2"/>
<name>A0A235F583_9BACL</name>
<keyword evidence="2 6" id="KW-0349">Heme</keyword>
<keyword evidence="1" id="KW-0813">Transport</keyword>
<evidence type="ECO:0000313" key="8">
    <source>
        <dbReference type="EMBL" id="OYD56409.1"/>
    </source>
</evidence>
<gene>
    <name evidence="8" type="ORF">CGZ90_17825</name>
</gene>
<evidence type="ECO:0000313" key="9">
    <source>
        <dbReference type="Proteomes" id="UP000215059"/>
    </source>
</evidence>
<evidence type="ECO:0000256" key="3">
    <source>
        <dbReference type="ARBA" id="ARBA00022723"/>
    </source>
</evidence>
<dbReference type="PANTHER" id="PTHR37823">
    <property type="entry name" value="CYTOCHROME C-553-LIKE"/>
    <property type="match status" value="1"/>
</dbReference>